<protein>
    <submittedName>
        <fullName evidence="4">T9SS type A sorting domain-containing protein</fullName>
    </submittedName>
</protein>
<evidence type="ECO:0000313" key="4">
    <source>
        <dbReference type="EMBL" id="MCW3161184.1"/>
    </source>
</evidence>
<gene>
    <name evidence="4" type="ORF">OH806_07875</name>
</gene>
<dbReference type="PROSITE" id="PS50853">
    <property type="entry name" value="FN3"/>
    <property type="match status" value="2"/>
</dbReference>
<dbReference type="RefSeq" id="WP_264743134.1">
    <property type="nucleotide sequence ID" value="NZ_JAPDHV010000003.1"/>
</dbReference>
<dbReference type="InterPro" id="IPR026444">
    <property type="entry name" value="Secre_tail"/>
</dbReference>
<dbReference type="Gene3D" id="2.60.40.10">
    <property type="entry name" value="Immunoglobulins"/>
    <property type="match status" value="2"/>
</dbReference>
<dbReference type="InterPro" id="IPR036116">
    <property type="entry name" value="FN3_sf"/>
</dbReference>
<keyword evidence="1 2" id="KW-0732">Signal</keyword>
<accession>A0ABT3HN12</accession>
<dbReference type="SUPFAM" id="SSF49265">
    <property type="entry name" value="Fibronectin type III"/>
    <property type="match status" value="2"/>
</dbReference>
<dbReference type="SMART" id="SM00060">
    <property type="entry name" value="FN3"/>
    <property type="match status" value="6"/>
</dbReference>
<evidence type="ECO:0000256" key="1">
    <source>
        <dbReference type="ARBA" id="ARBA00022729"/>
    </source>
</evidence>
<dbReference type="InterPro" id="IPR013783">
    <property type="entry name" value="Ig-like_fold"/>
</dbReference>
<proteinExistence type="predicted"/>
<feature type="domain" description="Fibronectin type-III" evidence="3">
    <location>
        <begin position="205"/>
        <end position="296"/>
    </location>
</feature>
<dbReference type="Gene3D" id="2.60.120.380">
    <property type="match status" value="2"/>
</dbReference>
<dbReference type="Pfam" id="PF18962">
    <property type="entry name" value="Por_Secre_tail"/>
    <property type="match status" value="1"/>
</dbReference>
<evidence type="ECO:0000256" key="2">
    <source>
        <dbReference type="SAM" id="SignalP"/>
    </source>
</evidence>
<dbReference type="InterPro" id="IPR056600">
    <property type="entry name" value="GBD_T9SS_assoc"/>
</dbReference>
<sequence length="1324" mass="138091">MKKLLLTWLFFLIATFINAQVVMGSGVAQGGTLPLDVNYNYNYTQQIFTKAEINAASAGNITGMKFYLPSGSSITNSKDWTVYVGHTTKTSFSSTSDWVAVADLTQVFSGSLSVVGGEVTVNFSTPFNYNNTNNLVIAIYENTPDKDVAANRFYTYTGASNTSLYYRSDAVVPDVATPPTGTRSTTKSIVSLLGLTPLAVPACPVISAPTVGATGVSTFPTITWGLTTGAASYTISLGTTAGGTDILNNVNVGNVLSYTLTTSLNFGTQYYLTVKGANSVGESVSCTERIFTTTATLGCPSVSNPTSALTGVSVRPTFSWSAATGGALGYRISLGTTAGGTDILNNHDVGNVLTYTLPVSNTLSPNTKYYYTINAYNGAVSSTSCTERNFTTTTAPLPSNDECSGAITLTVNPDMSCAVKTSGTTLGASKSSDDASCNGNADDDVWYKFTATNSTHIFTFSNPVSLGSTSSTDIFTQILSGTCGSLVSVNCSDNDGITIVNNLVPGQEYYVRIYTYYASGYSMSFDLCVGTLPAAPSNDECANAITLPVNPDLNCGSTVSGTTLSATDSNIAVSPCTGTADDDVWYKFTATSTVHTLWLKNITAVGTSTSTSLYTQVFSGDCGTLVSKQCITSNTNFTTLAGLTAGETYYVRVYNSNTNSATTIYGNTFDICIGTPPPPPANDECANAITVSVNPDTSCTSVVSGTTYYATNSGLAVSPCSGTADDDVWYKFVATNATHTIQLKNVVSVGSSSSTSLYTQVFSGACGGLISIKCITSNTNFTLLSGLTPGDTYYIRVYNSNTNTTTSTYANTFDLCIGTLPSAPVNDECSDAINVPVNSDLNCGSMVSGTTLSATNSGLAVSPCSGTADDDVWFKFTAVGTVHTLWLKNIVSVGTASSTSLYAQVFDGSCGALTSKLCITSNTNYTSMTGLTPGATYYVRVYNSNSNSATAINANTFDICIGTPPPPPSNDDCVNAITLIANSTDVCTNSVTMSTASATASTETAPTCSATGINDDVWFKFVATNTKHLVSTIYSDNATTTQVYSGTCGSLVAMSCFAGAYTNSNVLLDNLTVGETYYVRVFSTVSTVTTNSTFTICISTPQSINNTSCSSAIDIPCGGTVTGYNTGAPDVTLPGVTCGSTTYALNKGVWYAITAAVDGDITVSTCGSEFDTYLRVYEGCGGTLTCKGSADSGCSGTNTSNAASVTFAATSGTTYYALVTGYNANQLGKFNISVTQQCTALGVNENVKRDEAVKAYPNPFADVLNISDIKNVKSIAIVDMAGRVAKTFEKPESSLQLADLKSGMYLVVLTMKDGSRQTIKAIKK</sequence>
<dbReference type="EMBL" id="JAPDHV010000003">
    <property type="protein sequence ID" value="MCW3161184.1"/>
    <property type="molecule type" value="Genomic_DNA"/>
</dbReference>
<dbReference type="Pfam" id="PF23759">
    <property type="entry name" value="GBD_T9SS_assoc"/>
    <property type="match status" value="6"/>
</dbReference>
<keyword evidence="5" id="KW-1185">Reference proteome</keyword>
<dbReference type="Proteomes" id="UP001163719">
    <property type="component" value="Unassembled WGS sequence"/>
</dbReference>
<dbReference type="NCBIfam" id="TIGR04183">
    <property type="entry name" value="Por_Secre_tail"/>
    <property type="match status" value="1"/>
</dbReference>
<dbReference type="InterPro" id="IPR003961">
    <property type="entry name" value="FN3_dom"/>
</dbReference>
<evidence type="ECO:0000259" key="3">
    <source>
        <dbReference type="PROSITE" id="PS50853"/>
    </source>
</evidence>
<organism evidence="4 5">
    <name type="scientific">Chryseobacterium oryctis</name>
    <dbReference type="NCBI Taxonomy" id="2952618"/>
    <lineage>
        <taxon>Bacteria</taxon>
        <taxon>Pseudomonadati</taxon>
        <taxon>Bacteroidota</taxon>
        <taxon>Flavobacteriia</taxon>
        <taxon>Flavobacteriales</taxon>
        <taxon>Weeksellaceae</taxon>
        <taxon>Chryseobacterium group</taxon>
        <taxon>Chryseobacterium</taxon>
    </lineage>
</organism>
<feature type="chain" id="PRO_5046311170" evidence="2">
    <location>
        <begin position="20"/>
        <end position="1324"/>
    </location>
</feature>
<dbReference type="CDD" id="cd00063">
    <property type="entry name" value="FN3"/>
    <property type="match status" value="2"/>
</dbReference>
<name>A0ABT3HN12_9FLAO</name>
<evidence type="ECO:0000313" key="5">
    <source>
        <dbReference type="Proteomes" id="UP001163719"/>
    </source>
</evidence>
<feature type="domain" description="Fibronectin type-III" evidence="3">
    <location>
        <begin position="301"/>
        <end position="397"/>
    </location>
</feature>
<feature type="signal peptide" evidence="2">
    <location>
        <begin position="1"/>
        <end position="19"/>
    </location>
</feature>
<reference evidence="4" key="1">
    <citation type="submission" date="2022-10" db="EMBL/GenBank/DDBJ databases">
        <title>Chryseobacterium babae sp. nov. isolated from the gut of the beetle Oryctes rhinoceros, and Chryseobacterium kimseyorum sp. nov., isolated from a stick insect rearing cage.</title>
        <authorList>
            <person name="Shelomi M."/>
            <person name="Han C.-J."/>
            <person name="Chen W.-M."/>
            <person name="Chen H.-K."/>
            <person name="Liaw S.-J."/>
            <person name="Muhle E."/>
            <person name="Clermont D."/>
        </authorList>
    </citation>
    <scope>NUCLEOTIDE SEQUENCE</scope>
    <source>
        <strain evidence="4">WLa1L2M3</strain>
    </source>
</reference>
<comment type="caution">
    <text evidence="4">The sequence shown here is derived from an EMBL/GenBank/DDBJ whole genome shotgun (WGS) entry which is preliminary data.</text>
</comment>